<comment type="caution">
    <text evidence="2">The sequence shown here is derived from an EMBL/GenBank/DDBJ whole genome shotgun (WGS) entry which is preliminary data.</text>
</comment>
<dbReference type="EMBL" id="BMAO01013140">
    <property type="protein sequence ID" value="GFQ86622.1"/>
    <property type="molecule type" value="Genomic_DNA"/>
</dbReference>
<sequence length="148" mass="17426">MKIQHPEEVARKECKSQSRRSSPRKKQLSRTRCEETGENDFVDETNQLMELLIVVAEYQLFIIARKRIVAQISCHKRRKFQMMDEFTRFTNSVLEKQIDLSIILKRSATSTNLKLNENCLEGDVLYLLEDSETSTRLQYCIHQNVLKT</sequence>
<feature type="compositionally biased region" description="Basic residues" evidence="1">
    <location>
        <begin position="17"/>
        <end position="29"/>
    </location>
</feature>
<dbReference type="AlphaFoldDB" id="A0A8X6FRB0"/>
<feature type="region of interest" description="Disordered" evidence="1">
    <location>
        <begin position="1"/>
        <end position="32"/>
    </location>
</feature>
<keyword evidence="3" id="KW-1185">Reference proteome</keyword>
<organism evidence="2 3">
    <name type="scientific">Trichonephila clavata</name>
    <name type="common">Joro spider</name>
    <name type="synonym">Nephila clavata</name>
    <dbReference type="NCBI Taxonomy" id="2740835"/>
    <lineage>
        <taxon>Eukaryota</taxon>
        <taxon>Metazoa</taxon>
        <taxon>Ecdysozoa</taxon>
        <taxon>Arthropoda</taxon>
        <taxon>Chelicerata</taxon>
        <taxon>Arachnida</taxon>
        <taxon>Araneae</taxon>
        <taxon>Araneomorphae</taxon>
        <taxon>Entelegynae</taxon>
        <taxon>Araneoidea</taxon>
        <taxon>Nephilidae</taxon>
        <taxon>Trichonephila</taxon>
    </lineage>
</organism>
<feature type="compositionally biased region" description="Basic and acidic residues" evidence="1">
    <location>
        <begin position="1"/>
        <end position="16"/>
    </location>
</feature>
<reference evidence="2" key="1">
    <citation type="submission" date="2020-07" db="EMBL/GenBank/DDBJ databases">
        <title>Multicomponent nature underlies the extraordinary mechanical properties of spider dragline silk.</title>
        <authorList>
            <person name="Kono N."/>
            <person name="Nakamura H."/>
            <person name="Mori M."/>
            <person name="Yoshida Y."/>
            <person name="Ohtoshi R."/>
            <person name="Malay A.D."/>
            <person name="Moran D.A.P."/>
            <person name="Tomita M."/>
            <person name="Numata K."/>
            <person name="Arakawa K."/>
        </authorList>
    </citation>
    <scope>NUCLEOTIDE SEQUENCE</scope>
</reference>
<gene>
    <name evidence="2" type="ORF">TNCT_341231</name>
</gene>
<evidence type="ECO:0000313" key="2">
    <source>
        <dbReference type="EMBL" id="GFQ86622.1"/>
    </source>
</evidence>
<accession>A0A8X6FRB0</accession>
<proteinExistence type="predicted"/>
<evidence type="ECO:0000313" key="3">
    <source>
        <dbReference type="Proteomes" id="UP000887116"/>
    </source>
</evidence>
<name>A0A8X6FRB0_TRICU</name>
<dbReference type="Proteomes" id="UP000887116">
    <property type="component" value="Unassembled WGS sequence"/>
</dbReference>
<protein>
    <submittedName>
        <fullName evidence="2">Uncharacterized protein</fullName>
    </submittedName>
</protein>
<evidence type="ECO:0000256" key="1">
    <source>
        <dbReference type="SAM" id="MobiDB-lite"/>
    </source>
</evidence>